<dbReference type="InterPro" id="IPR015421">
    <property type="entry name" value="PyrdxlP-dep_Trfase_major"/>
</dbReference>
<dbReference type="EMBL" id="UOGI01000230">
    <property type="protein sequence ID" value="VAX33980.1"/>
    <property type="molecule type" value="Genomic_DNA"/>
</dbReference>
<dbReference type="InterPro" id="IPR015422">
    <property type="entry name" value="PyrdxlP-dep_Trfase_small"/>
</dbReference>
<name>A0A3B1DGC2_9ZZZZ</name>
<evidence type="ECO:0000256" key="2">
    <source>
        <dbReference type="ARBA" id="ARBA00006490"/>
    </source>
</evidence>
<reference evidence="9" key="1">
    <citation type="submission" date="2018-06" db="EMBL/GenBank/DDBJ databases">
        <authorList>
            <person name="Zhirakovskaya E."/>
        </authorList>
    </citation>
    <scope>NUCLEOTIDE SEQUENCE</scope>
</reference>
<organism evidence="9">
    <name type="scientific">hydrothermal vent metagenome</name>
    <dbReference type="NCBI Taxonomy" id="652676"/>
    <lineage>
        <taxon>unclassified sequences</taxon>
        <taxon>metagenomes</taxon>
        <taxon>ecological metagenomes</taxon>
    </lineage>
</organism>
<dbReference type="GO" id="GO:0031071">
    <property type="term" value="F:cysteine desulfurase activity"/>
    <property type="evidence" value="ECO:0007669"/>
    <property type="project" value="UniProtKB-EC"/>
</dbReference>
<dbReference type="PANTHER" id="PTHR11601">
    <property type="entry name" value="CYSTEINE DESULFURYLASE FAMILY MEMBER"/>
    <property type="match status" value="1"/>
</dbReference>
<dbReference type="InterPro" id="IPR015424">
    <property type="entry name" value="PyrdxlP-dep_Trfase"/>
</dbReference>
<dbReference type="GO" id="GO:0051536">
    <property type="term" value="F:iron-sulfur cluster binding"/>
    <property type="evidence" value="ECO:0007669"/>
    <property type="project" value="UniProtKB-KW"/>
</dbReference>
<comment type="cofactor">
    <cofactor evidence="1">
        <name>pyridoxal 5'-phosphate</name>
        <dbReference type="ChEBI" id="CHEBI:597326"/>
    </cofactor>
</comment>
<keyword evidence="7" id="KW-0411">Iron-sulfur</keyword>
<dbReference type="InterPro" id="IPR016454">
    <property type="entry name" value="Cysteine_dSase"/>
</dbReference>
<evidence type="ECO:0000256" key="5">
    <source>
        <dbReference type="ARBA" id="ARBA00022898"/>
    </source>
</evidence>
<dbReference type="Pfam" id="PF00266">
    <property type="entry name" value="Aminotran_5"/>
    <property type="match status" value="1"/>
</dbReference>
<gene>
    <name evidence="9" type="ORF">MNBD_NITROSPIRAE03-1518</name>
</gene>
<proteinExistence type="inferred from homology"/>
<evidence type="ECO:0000256" key="7">
    <source>
        <dbReference type="ARBA" id="ARBA00023014"/>
    </source>
</evidence>
<keyword evidence="4" id="KW-0479">Metal-binding</keyword>
<dbReference type="PANTHER" id="PTHR11601:SF34">
    <property type="entry name" value="CYSTEINE DESULFURASE"/>
    <property type="match status" value="1"/>
</dbReference>
<dbReference type="GO" id="GO:0046872">
    <property type="term" value="F:metal ion binding"/>
    <property type="evidence" value="ECO:0007669"/>
    <property type="project" value="UniProtKB-KW"/>
</dbReference>
<feature type="domain" description="Aminotransferase class V" evidence="8">
    <location>
        <begin position="4"/>
        <end position="363"/>
    </location>
</feature>
<keyword evidence="3 9" id="KW-0808">Transferase</keyword>
<dbReference type="Gene3D" id="3.90.1150.10">
    <property type="entry name" value="Aspartate Aminotransferase, domain 1"/>
    <property type="match status" value="1"/>
</dbReference>
<protein>
    <submittedName>
        <fullName evidence="9">Cysteine desulfurase</fullName>
        <ecNumber evidence="9">2.8.1.7</ecNumber>
    </submittedName>
</protein>
<dbReference type="Gene3D" id="3.40.640.10">
    <property type="entry name" value="Type I PLP-dependent aspartate aminotransferase-like (Major domain)"/>
    <property type="match status" value="1"/>
</dbReference>
<evidence type="ECO:0000256" key="4">
    <source>
        <dbReference type="ARBA" id="ARBA00022723"/>
    </source>
</evidence>
<evidence type="ECO:0000256" key="3">
    <source>
        <dbReference type="ARBA" id="ARBA00022679"/>
    </source>
</evidence>
<accession>A0A3B1DGC2</accession>
<evidence type="ECO:0000256" key="6">
    <source>
        <dbReference type="ARBA" id="ARBA00023004"/>
    </source>
</evidence>
<dbReference type="SUPFAM" id="SSF53383">
    <property type="entry name" value="PLP-dependent transferases"/>
    <property type="match status" value="1"/>
</dbReference>
<keyword evidence="6" id="KW-0408">Iron</keyword>
<sequence length="398" mass="43485">MECYFDHVATNPLRPEVLNAMMPYFREEFGNPLSIYPLGTNAREAVERAREQVAGFINAKNAEIIFTSSGAEANNFALRGIAFARQHEGKHIIVTRMEHHSILNSARFLEKMGFTATYLPPDKYGLIDPEAVKKAIIDETILISVIHASPEVGTIEPIREIAAIARERNITLHTDAVASVGNIPVDVNELGVDLLSMSAHQFNGPKGAGALYLREGQRIIPLIFGGIQEGGRRAGTENVPAIVGMGRAAGISKAELPLRVENIRQLRDRLIKGIMKIEDVHFTGHPEKRLPGHASFCVEYIEGEGMLLMLAAKGIYVASGSACTSKALKSSPVLLSMGIPTHVAHGSVVFTLGTDNTEEQIEYALEEFPQIIKRLRELSPFSKGWGDIEEGGTCIPKK</sequence>
<dbReference type="EC" id="2.8.1.7" evidence="9"/>
<dbReference type="PIRSF" id="PIRSF005572">
    <property type="entry name" value="NifS"/>
    <property type="match status" value="1"/>
</dbReference>
<evidence type="ECO:0000313" key="9">
    <source>
        <dbReference type="EMBL" id="VAX33980.1"/>
    </source>
</evidence>
<evidence type="ECO:0000259" key="8">
    <source>
        <dbReference type="Pfam" id="PF00266"/>
    </source>
</evidence>
<dbReference type="AlphaFoldDB" id="A0A3B1DGC2"/>
<comment type="similarity">
    <text evidence="2">Belongs to the class-V pyridoxal-phosphate-dependent aminotransferase family. NifS/IscS subfamily.</text>
</comment>
<dbReference type="InterPro" id="IPR000192">
    <property type="entry name" value="Aminotrans_V_dom"/>
</dbReference>
<evidence type="ECO:0000256" key="1">
    <source>
        <dbReference type="ARBA" id="ARBA00001933"/>
    </source>
</evidence>
<keyword evidence="5" id="KW-0663">Pyridoxal phosphate</keyword>